<dbReference type="EMBL" id="KV878243">
    <property type="protein sequence ID" value="OJZ85265.1"/>
    <property type="molecule type" value="Genomic_DNA"/>
</dbReference>
<feature type="transmembrane region" description="Helical" evidence="2">
    <location>
        <begin position="42"/>
        <end position="64"/>
    </location>
</feature>
<evidence type="ECO:0000256" key="1">
    <source>
        <dbReference type="SAM" id="MobiDB-lite"/>
    </source>
</evidence>
<evidence type="ECO:0000313" key="3">
    <source>
        <dbReference type="EMBL" id="OJZ85265.1"/>
    </source>
</evidence>
<evidence type="ECO:0000256" key="2">
    <source>
        <dbReference type="SAM" id="Phobius"/>
    </source>
</evidence>
<feature type="region of interest" description="Disordered" evidence="1">
    <location>
        <begin position="140"/>
        <end position="159"/>
    </location>
</feature>
<feature type="compositionally biased region" description="Basic residues" evidence="1">
    <location>
        <begin position="140"/>
        <end position="157"/>
    </location>
</feature>
<proteinExistence type="predicted"/>
<evidence type="ECO:0000313" key="4">
    <source>
        <dbReference type="Proteomes" id="UP000184063"/>
    </source>
</evidence>
<dbReference type="VEuPathDB" id="FungiDB:ASPFODRAFT_655797"/>
<dbReference type="Proteomes" id="UP000184063">
    <property type="component" value="Unassembled WGS sequence"/>
</dbReference>
<name>A0A1M3TEW3_ASPLC</name>
<keyword evidence="2" id="KW-1133">Transmembrane helix</keyword>
<organism evidence="3 4">
    <name type="scientific">Aspergillus luchuensis (strain CBS 106.47)</name>
    <dbReference type="NCBI Taxonomy" id="1137211"/>
    <lineage>
        <taxon>Eukaryota</taxon>
        <taxon>Fungi</taxon>
        <taxon>Dikarya</taxon>
        <taxon>Ascomycota</taxon>
        <taxon>Pezizomycotina</taxon>
        <taxon>Eurotiomycetes</taxon>
        <taxon>Eurotiomycetidae</taxon>
        <taxon>Eurotiales</taxon>
        <taxon>Aspergillaceae</taxon>
        <taxon>Aspergillus</taxon>
        <taxon>Aspergillus subgen. Circumdati</taxon>
    </lineage>
</organism>
<gene>
    <name evidence="3" type="ORF">ASPFODRAFT_655797</name>
</gene>
<keyword evidence="2" id="KW-0472">Membrane</keyword>
<reference evidence="4" key="1">
    <citation type="journal article" date="2017" name="Genome Biol.">
        <title>Comparative genomics reveals high biological diversity and specific adaptations in the industrially and medically important fungal genus Aspergillus.</title>
        <authorList>
            <person name="de Vries R.P."/>
            <person name="Riley R."/>
            <person name="Wiebenga A."/>
            <person name="Aguilar-Osorio G."/>
            <person name="Amillis S."/>
            <person name="Uchima C.A."/>
            <person name="Anderluh G."/>
            <person name="Asadollahi M."/>
            <person name="Askin M."/>
            <person name="Barry K."/>
            <person name="Battaglia E."/>
            <person name="Bayram O."/>
            <person name="Benocci T."/>
            <person name="Braus-Stromeyer S.A."/>
            <person name="Caldana C."/>
            <person name="Canovas D."/>
            <person name="Cerqueira G.C."/>
            <person name="Chen F."/>
            <person name="Chen W."/>
            <person name="Choi C."/>
            <person name="Clum A."/>
            <person name="Dos Santos R.A."/>
            <person name="Damasio A.R."/>
            <person name="Diallinas G."/>
            <person name="Emri T."/>
            <person name="Fekete E."/>
            <person name="Flipphi M."/>
            <person name="Freyberg S."/>
            <person name="Gallo A."/>
            <person name="Gournas C."/>
            <person name="Habgood R."/>
            <person name="Hainaut M."/>
            <person name="Harispe M.L."/>
            <person name="Henrissat B."/>
            <person name="Hilden K.S."/>
            <person name="Hope R."/>
            <person name="Hossain A."/>
            <person name="Karabika E."/>
            <person name="Karaffa L."/>
            <person name="Karanyi Z."/>
            <person name="Krasevec N."/>
            <person name="Kuo A."/>
            <person name="Kusch H."/>
            <person name="LaButti K."/>
            <person name="Lagendijk E.L."/>
            <person name="Lapidus A."/>
            <person name="Levasseur A."/>
            <person name="Lindquist E."/>
            <person name="Lipzen A."/>
            <person name="Logrieco A.F."/>
            <person name="MacCabe A."/>
            <person name="Maekelae M.R."/>
            <person name="Malavazi I."/>
            <person name="Melin P."/>
            <person name="Meyer V."/>
            <person name="Mielnichuk N."/>
            <person name="Miskei M."/>
            <person name="Molnar A.P."/>
            <person name="Mule G."/>
            <person name="Ngan C.Y."/>
            <person name="Orejas M."/>
            <person name="Orosz E."/>
            <person name="Ouedraogo J.P."/>
            <person name="Overkamp K.M."/>
            <person name="Park H.-S."/>
            <person name="Perrone G."/>
            <person name="Piumi F."/>
            <person name="Punt P.J."/>
            <person name="Ram A.F."/>
            <person name="Ramon A."/>
            <person name="Rauscher S."/>
            <person name="Record E."/>
            <person name="Riano-Pachon D.M."/>
            <person name="Robert V."/>
            <person name="Roehrig J."/>
            <person name="Ruller R."/>
            <person name="Salamov A."/>
            <person name="Salih N.S."/>
            <person name="Samson R.A."/>
            <person name="Sandor E."/>
            <person name="Sanguinetti M."/>
            <person name="Schuetze T."/>
            <person name="Sepcic K."/>
            <person name="Shelest E."/>
            <person name="Sherlock G."/>
            <person name="Sophianopoulou V."/>
            <person name="Squina F.M."/>
            <person name="Sun H."/>
            <person name="Susca A."/>
            <person name="Todd R.B."/>
            <person name="Tsang A."/>
            <person name="Unkles S.E."/>
            <person name="van de Wiele N."/>
            <person name="van Rossen-Uffink D."/>
            <person name="Oliveira J.V."/>
            <person name="Vesth T.C."/>
            <person name="Visser J."/>
            <person name="Yu J.-H."/>
            <person name="Zhou M."/>
            <person name="Andersen M.R."/>
            <person name="Archer D.B."/>
            <person name="Baker S.E."/>
            <person name="Benoit I."/>
            <person name="Brakhage A.A."/>
            <person name="Braus G.H."/>
            <person name="Fischer R."/>
            <person name="Frisvad J.C."/>
            <person name="Goldman G.H."/>
            <person name="Houbraken J."/>
            <person name="Oakley B."/>
            <person name="Pocsi I."/>
            <person name="Scazzocchio C."/>
            <person name="Seiboth B."/>
            <person name="vanKuyk P.A."/>
            <person name="Wortman J."/>
            <person name="Dyer P.S."/>
            <person name="Grigoriev I.V."/>
        </authorList>
    </citation>
    <scope>NUCLEOTIDE SEQUENCE [LARGE SCALE GENOMIC DNA]</scope>
    <source>
        <strain evidence="4">CBS 106.47</strain>
    </source>
</reference>
<protein>
    <submittedName>
        <fullName evidence="3">Uncharacterized protein</fullName>
    </submittedName>
</protein>
<dbReference type="AlphaFoldDB" id="A0A1M3TEW3"/>
<sequence>MDPFRYLIFPLPNTYNWVFRFHINVVHISFSSVLLIRAFPPFAFSVGCGFYLWLVISSVVVSAIRESTRVSGYDGSDLWPDECPDRLSRQVLLSLRFSPSRFYAGAKSQKDKLGCLYYTRSVLLSVIWSRGPLKAKKGKTQRKYIKKKKREKEKRKGANIGDQNQQTALILEHEEAPESIIYIFTVDGIMWHSLNLHTGS</sequence>
<keyword evidence="2" id="KW-0812">Transmembrane</keyword>
<accession>A0A1M3TEW3</accession>